<evidence type="ECO:0000313" key="4">
    <source>
        <dbReference type="EMBL" id="HFC93568.1"/>
    </source>
</evidence>
<dbReference type="GO" id="GO:0016765">
    <property type="term" value="F:transferase activity, transferring alkyl or aryl (other than methyl) groups"/>
    <property type="evidence" value="ECO:0007669"/>
    <property type="project" value="UniProtKB-UniRule"/>
</dbReference>
<evidence type="ECO:0000256" key="1">
    <source>
        <dbReference type="ARBA" id="ARBA00023266"/>
    </source>
</evidence>
<proteinExistence type="inferred from homology"/>
<dbReference type="HAMAP" id="MF_01622">
    <property type="entry name" value="tRNA_sel_U_synth"/>
    <property type="match status" value="1"/>
</dbReference>
<comment type="catalytic activity">
    <reaction evidence="2">
        <text>5-methylaminomethyl-2-thiouridine(34) in tRNA + selenophosphate + (2E)-geranyl diphosphate + H2O + H(+) = 5-methylaminomethyl-2-selenouridine(34) in tRNA + (2E)-thiogeraniol + phosphate + diphosphate</text>
        <dbReference type="Rhea" id="RHEA:42716"/>
        <dbReference type="Rhea" id="RHEA-COMP:10195"/>
        <dbReference type="Rhea" id="RHEA-COMP:10196"/>
        <dbReference type="ChEBI" id="CHEBI:15377"/>
        <dbReference type="ChEBI" id="CHEBI:15378"/>
        <dbReference type="ChEBI" id="CHEBI:16144"/>
        <dbReference type="ChEBI" id="CHEBI:33019"/>
        <dbReference type="ChEBI" id="CHEBI:43474"/>
        <dbReference type="ChEBI" id="CHEBI:58057"/>
        <dbReference type="ChEBI" id="CHEBI:74455"/>
        <dbReference type="ChEBI" id="CHEBI:82743"/>
        <dbReference type="ChEBI" id="CHEBI:143703"/>
        <dbReference type="EC" id="2.9.1.3"/>
    </reaction>
</comment>
<reference evidence="4" key="1">
    <citation type="journal article" date="2020" name="mSystems">
        <title>Genome- and Community-Level Interaction Insights into Carbon Utilization and Element Cycling Functions of Hydrothermarchaeota in Hydrothermal Sediment.</title>
        <authorList>
            <person name="Zhou Z."/>
            <person name="Liu Y."/>
            <person name="Xu W."/>
            <person name="Pan J."/>
            <person name="Luo Z.H."/>
            <person name="Li M."/>
        </authorList>
    </citation>
    <scope>NUCLEOTIDE SEQUENCE [LARGE SCALE GENOMIC DNA]</scope>
    <source>
        <strain evidence="4">HyVt-493</strain>
    </source>
</reference>
<organism evidence="4">
    <name type="scientific">Leucothrix mucor</name>
    <dbReference type="NCBI Taxonomy" id="45248"/>
    <lineage>
        <taxon>Bacteria</taxon>
        <taxon>Pseudomonadati</taxon>
        <taxon>Pseudomonadota</taxon>
        <taxon>Gammaproteobacteria</taxon>
        <taxon>Thiotrichales</taxon>
        <taxon>Thiotrichaceae</taxon>
        <taxon>Leucothrix</taxon>
    </lineage>
</organism>
<evidence type="ECO:0000259" key="3">
    <source>
        <dbReference type="PROSITE" id="PS50206"/>
    </source>
</evidence>
<keyword evidence="2" id="KW-0808">Transferase</keyword>
<dbReference type="GO" id="GO:0043828">
    <property type="term" value="F:tRNA 2-selenouridine synthase activity"/>
    <property type="evidence" value="ECO:0007669"/>
    <property type="project" value="UniProtKB-EC"/>
</dbReference>
<dbReference type="Pfam" id="PF26341">
    <property type="entry name" value="AAA_SelU"/>
    <property type="match status" value="1"/>
</dbReference>
<dbReference type="EC" id="2.9.1.3" evidence="2"/>
<evidence type="ECO:0000256" key="2">
    <source>
        <dbReference type="HAMAP-Rule" id="MF_01622"/>
    </source>
</evidence>
<comment type="catalytic activity">
    <reaction evidence="2">
        <text>5-methylaminomethyl-2-thiouridine(34) in tRNA + (2E)-geranyl diphosphate = 5-methylaminomethyl-S-(2E)-geranyl-thiouridine(34) in tRNA + diphosphate</text>
        <dbReference type="Rhea" id="RHEA:14085"/>
        <dbReference type="Rhea" id="RHEA-COMP:10195"/>
        <dbReference type="Rhea" id="RHEA-COMP:14654"/>
        <dbReference type="ChEBI" id="CHEBI:33019"/>
        <dbReference type="ChEBI" id="CHEBI:58057"/>
        <dbReference type="ChEBI" id="CHEBI:74455"/>
        <dbReference type="ChEBI" id="CHEBI:140632"/>
    </reaction>
</comment>
<dbReference type="SUPFAM" id="SSF52821">
    <property type="entry name" value="Rhodanese/Cell cycle control phosphatase"/>
    <property type="match status" value="1"/>
</dbReference>
<sequence length="367" mass="41961">MKNQLQHTNLLALFLNNTPMLDVRAPIEYQQGAFPHTQNIAILEDDERESIGIRYKEQGQEAAIALGAELVQGEVKEQRIAKWQAFIEKHPNGVLYCFRGGMRSQITQMWIKQQTGIEYPRVAGGYKAMRRFLIDAIERLADEFEVIVLGGRTGSGKTRLLKQLTTSIDLEGLANHRGSAFGPNATPQPTQIDFENQLAIEMLKHEAAGHKVIVVEDEGHNIGSIHVPIPLHSAMQKAKIVMMQVDDKERIEVSTREYIDDIQAQLEQLYDASEVFAKLEEYLQGSLAKIQKRLGGERYQDLKDKMQQAIMRHKETGDKSLYQAIIQPLLVDYYDPMYDYQISKKQPRIVHTGDRKNVLDYLHYRES</sequence>
<dbReference type="InterPro" id="IPR017582">
    <property type="entry name" value="SelU"/>
</dbReference>
<dbReference type="InterPro" id="IPR001763">
    <property type="entry name" value="Rhodanese-like_dom"/>
</dbReference>
<dbReference type="PANTHER" id="PTHR30401">
    <property type="entry name" value="TRNA 2-SELENOURIDINE SYNTHASE"/>
    <property type="match status" value="1"/>
</dbReference>
<dbReference type="NCBIfam" id="NF008750">
    <property type="entry name" value="PRK11784.1-2"/>
    <property type="match status" value="1"/>
</dbReference>
<dbReference type="PANTHER" id="PTHR30401:SF0">
    <property type="entry name" value="TRNA 2-SELENOURIDINE SYNTHASE"/>
    <property type="match status" value="1"/>
</dbReference>
<comment type="function">
    <text evidence="2">Involved in the post-transcriptional modification of the uridine at the wobble position (U34) of tRNA(Lys), tRNA(Glu) and tRNA(Gln). Catalyzes the conversion of 2-thiouridine (S2U-RNA) to 2-selenouridine (Se2U-RNA). Acts in a two-step process involving geranylation of 2-thiouridine (S2U) to S-geranyl-2-thiouridine (geS2U) and subsequent selenation of the latter derivative to 2-selenouridine (Se2U) in the tRNA chain.</text>
</comment>
<dbReference type="InterPro" id="IPR058840">
    <property type="entry name" value="AAA_SelU"/>
</dbReference>
<dbReference type="InterPro" id="IPR036873">
    <property type="entry name" value="Rhodanese-like_dom_sf"/>
</dbReference>
<dbReference type="Proteomes" id="UP000885750">
    <property type="component" value="Unassembled WGS sequence"/>
</dbReference>
<dbReference type="PROSITE" id="PS50206">
    <property type="entry name" value="RHODANESE_3"/>
    <property type="match status" value="1"/>
</dbReference>
<dbReference type="NCBIfam" id="NF008751">
    <property type="entry name" value="PRK11784.1-3"/>
    <property type="match status" value="1"/>
</dbReference>
<comment type="subunit">
    <text evidence="2">Monomer.</text>
</comment>
<comment type="caution">
    <text evidence="4">The sequence shown here is derived from an EMBL/GenBank/DDBJ whole genome shotgun (WGS) entry which is preliminary data.</text>
</comment>
<name>A0A7V2T564_LEUMU</name>
<keyword evidence="1 2" id="KW-0711">Selenium</keyword>
<dbReference type="SUPFAM" id="SSF52540">
    <property type="entry name" value="P-loop containing nucleoside triphosphate hydrolases"/>
    <property type="match status" value="1"/>
</dbReference>
<dbReference type="AlphaFoldDB" id="A0A7V2T564"/>
<comment type="catalytic activity">
    <reaction evidence="2">
        <text>5-methylaminomethyl-S-(2E)-geranyl-thiouridine(34) in tRNA + selenophosphate + H(+) = 5-methylaminomethyl-2-(Se-phospho)selenouridine(34) in tRNA + (2E)-thiogeraniol</text>
        <dbReference type="Rhea" id="RHEA:60172"/>
        <dbReference type="Rhea" id="RHEA-COMP:14654"/>
        <dbReference type="Rhea" id="RHEA-COMP:15523"/>
        <dbReference type="ChEBI" id="CHEBI:15378"/>
        <dbReference type="ChEBI" id="CHEBI:16144"/>
        <dbReference type="ChEBI" id="CHEBI:140632"/>
        <dbReference type="ChEBI" id="CHEBI:143702"/>
        <dbReference type="ChEBI" id="CHEBI:143703"/>
    </reaction>
</comment>
<comment type="similarity">
    <text evidence="2">Belongs to the SelU family.</text>
</comment>
<accession>A0A7V2T564</accession>
<comment type="catalytic activity">
    <reaction evidence="2">
        <text>5-methylaminomethyl-2-(Se-phospho)selenouridine(34) in tRNA + H2O = 5-methylaminomethyl-2-selenouridine(34) in tRNA + phosphate</text>
        <dbReference type="Rhea" id="RHEA:60176"/>
        <dbReference type="Rhea" id="RHEA-COMP:10196"/>
        <dbReference type="Rhea" id="RHEA-COMP:15523"/>
        <dbReference type="ChEBI" id="CHEBI:15377"/>
        <dbReference type="ChEBI" id="CHEBI:43474"/>
        <dbReference type="ChEBI" id="CHEBI:82743"/>
        <dbReference type="ChEBI" id="CHEBI:143702"/>
    </reaction>
</comment>
<dbReference type="GO" id="GO:0002098">
    <property type="term" value="P:tRNA wobble uridine modification"/>
    <property type="evidence" value="ECO:0007669"/>
    <property type="project" value="UniProtKB-UniRule"/>
</dbReference>
<gene>
    <name evidence="4" type="primary">mnmH</name>
    <name evidence="2" type="synonym">selU</name>
    <name evidence="4" type="ORF">ENJ51_12235</name>
</gene>
<dbReference type="EMBL" id="DRMS01000464">
    <property type="protein sequence ID" value="HFC93568.1"/>
    <property type="molecule type" value="Genomic_DNA"/>
</dbReference>
<feature type="active site" description="S-selanylcysteine intermediate" evidence="2">
    <location>
        <position position="97"/>
    </location>
</feature>
<dbReference type="NCBIfam" id="TIGR03167">
    <property type="entry name" value="tRNA_sel_U_synt"/>
    <property type="match status" value="1"/>
</dbReference>
<protein>
    <recommendedName>
        <fullName evidence="2">tRNA 2-selenouridine synthase</fullName>
        <ecNumber evidence="2">2.9.1.3</ecNumber>
    </recommendedName>
</protein>
<dbReference type="InterPro" id="IPR027417">
    <property type="entry name" value="P-loop_NTPase"/>
</dbReference>
<feature type="domain" description="Rhodanese" evidence="3">
    <location>
        <begin position="14"/>
        <end position="138"/>
    </location>
</feature>
<dbReference type="SMART" id="SM00450">
    <property type="entry name" value="RHOD"/>
    <property type="match status" value="1"/>
</dbReference>
<dbReference type="Gene3D" id="3.40.250.10">
    <property type="entry name" value="Rhodanese-like domain"/>
    <property type="match status" value="1"/>
</dbReference>